<feature type="compositionally biased region" description="Basic and acidic residues" evidence="1">
    <location>
        <begin position="74"/>
        <end position="83"/>
    </location>
</feature>
<feature type="region of interest" description="Disordered" evidence="1">
    <location>
        <begin position="26"/>
        <end position="83"/>
    </location>
</feature>
<keyword evidence="3" id="KW-1185">Reference proteome</keyword>
<organism evidence="2 3">
    <name type="scientific">Pleurodeles waltl</name>
    <name type="common">Iberian ribbed newt</name>
    <dbReference type="NCBI Taxonomy" id="8319"/>
    <lineage>
        <taxon>Eukaryota</taxon>
        <taxon>Metazoa</taxon>
        <taxon>Chordata</taxon>
        <taxon>Craniata</taxon>
        <taxon>Vertebrata</taxon>
        <taxon>Euteleostomi</taxon>
        <taxon>Amphibia</taxon>
        <taxon>Batrachia</taxon>
        <taxon>Caudata</taxon>
        <taxon>Salamandroidea</taxon>
        <taxon>Salamandridae</taxon>
        <taxon>Pleurodelinae</taxon>
        <taxon>Pleurodeles</taxon>
    </lineage>
</organism>
<gene>
    <name evidence="2" type="ORF">NDU88_008803</name>
</gene>
<comment type="caution">
    <text evidence="2">The sequence shown here is derived from an EMBL/GenBank/DDBJ whole genome shotgun (WGS) entry which is preliminary data.</text>
</comment>
<dbReference type="EMBL" id="JANPWB010000011">
    <property type="protein sequence ID" value="KAJ1130450.1"/>
    <property type="molecule type" value="Genomic_DNA"/>
</dbReference>
<dbReference type="AlphaFoldDB" id="A0AAV7PTZ1"/>
<protein>
    <submittedName>
        <fullName evidence="2">Uncharacterized protein</fullName>
    </submittedName>
</protein>
<evidence type="ECO:0000313" key="2">
    <source>
        <dbReference type="EMBL" id="KAJ1130450.1"/>
    </source>
</evidence>
<evidence type="ECO:0000256" key="1">
    <source>
        <dbReference type="SAM" id="MobiDB-lite"/>
    </source>
</evidence>
<name>A0AAV7PTZ1_PLEWA</name>
<proteinExistence type="predicted"/>
<feature type="compositionally biased region" description="Basic residues" evidence="1">
    <location>
        <begin position="50"/>
        <end position="71"/>
    </location>
</feature>
<evidence type="ECO:0000313" key="3">
    <source>
        <dbReference type="Proteomes" id="UP001066276"/>
    </source>
</evidence>
<accession>A0AAV7PTZ1</accession>
<dbReference type="Proteomes" id="UP001066276">
    <property type="component" value="Chromosome 7"/>
</dbReference>
<reference evidence="2" key="1">
    <citation type="journal article" date="2022" name="bioRxiv">
        <title>Sequencing and chromosome-scale assembly of the giantPleurodeles waltlgenome.</title>
        <authorList>
            <person name="Brown T."/>
            <person name="Elewa A."/>
            <person name="Iarovenko S."/>
            <person name="Subramanian E."/>
            <person name="Araus A.J."/>
            <person name="Petzold A."/>
            <person name="Susuki M."/>
            <person name="Suzuki K.-i.T."/>
            <person name="Hayashi T."/>
            <person name="Toyoda A."/>
            <person name="Oliveira C."/>
            <person name="Osipova E."/>
            <person name="Leigh N.D."/>
            <person name="Simon A."/>
            <person name="Yun M.H."/>
        </authorList>
    </citation>
    <scope>NUCLEOTIDE SEQUENCE</scope>
    <source>
        <strain evidence="2">20211129_DDA</strain>
        <tissue evidence="2">Liver</tissue>
    </source>
</reference>
<sequence>MTRTTLGIRLGGFPILCRSTMVTRRDQLPWEPGYPGSRGDEKEQQTMRGWRVRGRRHRRRRERRKEKKTGARTKTTERGTKEV</sequence>